<name>A0A174PHL9_BACUN</name>
<evidence type="ECO:0000259" key="1">
    <source>
        <dbReference type="Pfam" id="PF13472"/>
    </source>
</evidence>
<proteinExistence type="predicted"/>
<dbReference type="PANTHER" id="PTHR30383:SF5">
    <property type="entry name" value="SGNH HYDROLASE-TYPE ESTERASE DOMAIN-CONTAINING PROTEIN"/>
    <property type="match status" value="1"/>
</dbReference>
<dbReference type="CDD" id="cd01834">
    <property type="entry name" value="SGNH_hydrolase_like_2"/>
    <property type="match status" value="1"/>
</dbReference>
<dbReference type="EMBL" id="CZBF01000002">
    <property type="protein sequence ID" value="CUP60644.1"/>
    <property type="molecule type" value="Genomic_DNA"/>
</dbReference>
<dbReference type="InterPro" id="IPR051532">
    <property type="entry name" value="Ester_Hydrolysis_Enzymes"/>
</dbReference>
<reference evidence="2 3" key="1">
    <citation type="submission" date="2015-09" db="EMBL/GenBank/DDBJ databases">
        <authorList>
            <consortium name="Pathogen Informatics"/>
        </authorList>
    </citation>
    <scope>NUCLEOTIDE SEQUENCE [LARGE SCALE GENOMIC DNA]</scope>
    <source>
        <strain evidence="2 3">2789STDY5834942</strain>
    </source>
</reference>
<dbReference type="AlphaFoldDB" id="A0A174PHL9"/>
<dbReference type="RefSeq" id="WP_057281519.1">
    <property type="nucleotide sequence ID" value="NZ_CZBF01000002.1"/>
</dbReference>
<dbReference type="Proteomes" id="UP000095788">
    <property type="component" value="Unassembled WGS sequence"/>
</dbReference>
<dbReference type="Pfam" id="PF13472">
    <property type="entry name" value="Lipase_GDSL_2"/>
    <property type="match status" value="1"/>
</dbReference>
<dbReference type="SUPFAM" id="SSF52266">
    <property type="entry name" value="SGNH hydrolase"/>
    <property type="match status" value="1"/>
</dbReference>
<evidence type="ECO:0000313" key="3">
    <source>
        <dbReference type="Proteomes" id="UP000095788"/>
    </source>
</evidence>
<organism evidence="2 3">
    <name type="scientific">Bacteroides uniformis</name>
    <dbReference type="NCBI Taxonomy" id="820"/>
    <lineage>
        <taxon>Bacteria</taxon>
        <taxon>Pseudomonadati</taxon>
        <taxon>Bacteroidota</taxon>
        <taxon>Bacteroidia</taxon>
        <taxon>Bacteroidales</taxon>
        <taxon>Bacteroidaceae</taxon>
        <taxon>Bacteroides</taxon>
    </lineage>
</organism>
<dbReference type="PANTHER" id="PTHR30383">
    <property type="entry name" value="THIOESTERASE 1/PROTEASE 1/LYSOPHOSPHOLIPASE L1"/>
    <property type="match status" value="1"/>
</dbReference>
<feature type="domain" description="SGNH hydrolase-type esterase" evidence="1">
    <location>
        <begin position="34"/>
        <end position="221"/>
    </location>
</feature>
<dbReference type="GO" id="GO:0004622">
    <property type="term" value="F:phosphatidylcholine lysophospholipase activity"/>
    <property type="evidence" value="ECO:0007669"/>
    <property type="project" value="TreeGrafter"/>
</dbReference>
<protein>
    <submittedName>
        <fullName evidence="2">GDSL-like Lipase/Acylhydrolase</fullName>
    </submittedName>
</protein>
<keyword evidence="2" id="KW-0378">Hydrolase</keyword>
<sequence>MKKFIIVAIYLLMGINGMQSQSIPVFKEGERVAFVGNSITCGGHYHSYIWLYYMTHFPNRRIDVFNEGVGGDVAKQMSQRLDKVFEHNPTVVTLSFGMNDTGYMDYTLTENANIGRKNVEASCRDYKVIEDTYKKYPKVQKVLIGSSPYDETSCFNKVPFPGKNKLIQDISDFLKERAHANRWGYVDFNRPMTEINMREQQADSTFTLCGGDRVHPTTDGHLVMAYLFLKAQGLANEPVADIAIDASTRTVNRSDNCKIDDLVVSSENISFTYLANSLPYPIDRSHYNNELHTQADALNVIPFMDEMNYEGLAVKGLSDGYYVLKIDGKTITRLTAGDLKRGINLAAYDNTPQNEQAQEIRRLNEQRWFMEREMREYYWMEYNLMRDKGLLWASDEKAVDTMLENRRTNPFVNMLKDYWLRFMHKSVREDNENEQLELVERIYKMNKPQALKVELVKL</sequence>
<dbReference type="InterPro" id="IPR036514">
    <property type="entry name" value="SGNH_hydro_sf"/>
</dbReference>
<gene>
    <name evidence="2" type="ORF">ERS852554_01186</name>
</gene>
<evidence type="ECO:0000313" key="2">
    <source>
        <dbReference type="EMBL" id="CUP60644.1"/>
    </source>
</evidence>
<dbReference type="InterPro" id="IPR013830">
    <property type="entry name" value="SGNH_hydro"/>
</dbReference>
<accession>A0A174PHL9</accession>
<dbReference type="Gene3D" id="3.40.50.1110">
    <property type="entry name" value="SGNH hydrolase"/>
    <property type="match status" value="1"/>
</dbReference>